<dbReference type="RefSeq" id="WP_091586304.1">
    <property type="nucleotide sequence ID" value="NZ_FNDU01000009.1"/>
</dbReference>
<name>A0A1G8LNI2_9BACI</name>
<dbReference type="SUPFAM" id="SSF53850">
    <property type="entry name" value="Periplasmic binding protein-like II"/>
    <property type="match status" value="1"/>
</dbReference>
<dbReference type="InterPro" id="IPR050682">
    <property type="entry name" value="ModA/WtpA"/>
</dbReference>
<dbReference type="PANTHER" id="PTHR30632:SF14">
    <property type="entry name" value="TUNGSTATE_MOLYBDATE_CHROMATE-BINDING PROTEIN MODA"/>
    <property type="match status" value="1"/>
</dbReference>
<proteinExistence type="inferred from homology"/>
<feature type="chain" id="PRO_5011770135" evidence="6">
    <location>
        <begin position="21"/>
        <end position="261"/>
    </location>
</feature>
<comment type="similarity">
    <text evidence="1">Belongs to the bacterial solute-binding protein ModA family.</text>
</comment>
<protein>
    <submittedName>
        <fullName evidence="7">Molybdate transport system substrate-binding protein</fullName>
    </submittedName>
</protein>
<evidence type="ECO:0000256" key="1">
    <source>
        <dbReference type="ARBA" id="ARBA00009175"/>
    </source>
</evidence>
<dbReference type="FunFam" id="3.40.190.10:FF:000035">
    <property type="entry name" value="Molybdate ABC transporter substrate-binding protein"/>
    <property type="match status" value="1"/>
</dbReference>
<accession>A0A1G8LNI2</accession>
<keyword evidence="3 5" id="KW-0479">Metal-binding</keyword>
<dbReference type="Pfam" id="PF13531">
    <property type="entry name" value="SBP_bac_11"/>
    <property type="match status" value="1"/>
</dbReference>
<dbReference type="STRING" id="930129.SAMN05216352_10911"/>
<feature type="binding site" evidence="5">
    <location>
        <position position="69"/>
    </location>
    <ligand>
        <name>molybdate</name>
        <dbReference type="ChEBI" id="CHEBI:36264"/>
    </ligand>
</feature>
<dbReference type="GO" id="GO:0046872">
    <property type="term" value="F:metal ion binding"/>
    <property type="evidence" value="ECO:0007669"/>
    <property type="project" value="UniProtKB-KW"/>
</dbReference>
<dbReference type="PANTHER" id="PTHR30632">
    <property type="entry name" value="MOLYBDATE-BINDING PERIPLASMIC PROTEIN"/>
    <property type="match status" value="1"/>
</dbReference>
<reference evidence="7 8" key="1">
    <citation type="submission" date="2016-10" db="EMBL/GenBank/DDBJ databases">
        <authorList>
            <person name="de Groot N.N."/>
        </authorList>
    </citation>
    <scope>NUCLEOTIDE SEQUENCE [LARGE SCALE GENOMIC DNA]</scope>
    <source>
        <strain evidence="8">P4B,CCM 7963,CECT 7998,DSM 25260,IBRC-M 10614,KCTC 13821</strain>
    </source>
</reference>
<dbReference type="CDD" id="cd13539">
    <property type="entry name" value="PBP2_AvModA"/>
    <property type="match status" value="1"/>
</dbReference>
<keyword evidence="2 5" id="KW-0500">Molybdenum</keyword>
<feature type="binding site" evidence="5">
    <location>
        <position position="178"/>
    </location>
    <ligand>
        <name>molybdate</name>
        <dbReference type="ChEBI" id="CHEBI:36264"/>
    </ligand>
</feature>
<evidence type="ECO:0000256" key="5">
    <source>
        <dbReference type="PIRSR" id="PIRSR004846-1"/>
    </source>
</evidence>
<dbReference type="PROSITE" id="PS51257">
    <property type="entry name" value="PROKAR_LIPOPROTEIN"/>
    <property type="match status" value="1"/>
</dbReference>
<dbReference type="AlphaFoldDB" id="A0A1G8LNI2"/>
<keyword evidence="8" id="KW-1185">Reference proteome</keyword>
<dbReference type="Gene3D" id="3.40.190.10">
    <property type="entry name" value="Periplasmic binding protein-like II"/>
    <property type="match status" value="2"/>
</dbReference>
<evidence type="ECO:0000256" key="4">
    <source>
        <dbReference type="ARBA" id="ARBA00022729"/>
    </source>
</evidence>
<dbReference type="OrthoDB" id="9785015at2"/>
<dbReference type="NCBIfam" id="TIGR01256">
    <property type="entry name" value="modA"/>
    <property type="match status" value="1"/>
</dbReference>
<organism evidence="7 8">
    <name type="scientific">Alteribacillus bidgolensis</name>
    <dbReference type="NCBI Taxonomy" id="930129"/>
    <lineage>
        <taxon>Bacteria</taxon>
        <taxon>Bacillati</taxon>
        <taxon>Bacillota</taxon>
        <taxon>Bacilli</taxon>
        <taxon>Bacillales</taxon>
        <taxon>Bacillaceae</taxon>
        <taxon>Alteribacillus</taxon>
    </lineage>
</organism>
<evidence type="ECO:0000256" key="3">
    <source>
        <dbReference type="ARBA" id="ARBA00022723"/>
    </source>
</evidence>
<keyword evidence="4 6" id="KW-0732">Signal</keyword>
<dbReference type="Proteomes" id="UP000199017">
    <property type="component" value="Unassembled WGS sequence"/>
</dbReference>
<dbReference type="InterPro" id="IPR005950">
    <property type="entry name" value="ModA"/>
</dbReference>
<evidence type="ECO:0000313" key="7">
    <source>
        <dbReference type="EMBL" id="SDI57258.1"/>
    </source>
</evidence>
<sequence>MKISYYIMLLGVIFVLCACAPTGFQDSSKDSAEELHVAAASDLYDAFTEMGEKFKGATGIEVTFSFGSTGQMTQQIEQGASSYDVFAAAHESYIDRLIKNDVMNKETKKRYATGRIGLMYDRDTYEALTPEDLLEDKVQRIAIANPDHAPYGKAAKQALETWGIWEEVEEKLVFGENIQQTLQYVESENVDVGFIALSLSKQSSLAFKPIKAEDHEPILQALGIPDRSNQKAEAKQFIDYIYSDEGQAVMNEYGFSLPEEE</sequence>
<dbReference type="GO" id="GO:1901359">
    <property type="term" value="F:tungstate binding"/>
    <property type="evidence" value="ECO:0007669"/>
    <property type="project" value="UniProtKB-ARBA"/>
</dbReference>
<dbReference type="GO" id="GO:0030973">
    <property type="term" value="F:molybdate ion binding"/>
    <property type="evidence" value="ECO:0007669"/>
    <property type="project" value="InterPro"/>
</dbReference>
<gene>
    <name evidence="7" type="ORF">SAMN05216352_10911</name>
</gene>
<dbReference type="PIRSF" id="PIRSF004846">
    <property type="entry name" value="ModA"/>
    <property type="match status" value="1"/>
</dbReference>
<dbReference type="GO" id="GO:0015689">
    <property type="term" value="P:molybdate ion transport"/>
    <property type="evidence" value="ECO:0007669"/>
    <property type="project" value="InterPro"/>
</dbReference>
<dbReference type="InterPro" id="IPR044084">
    <property type="entry name" value="AvModA-like_subst-bd"/>
</dbReference>
<evidence type="ECO:0000256" key="6">
    <source>
        <dbReference type="SAM" id="SignalP"/>
    </source>
</evidence>
<feature type="signal peptide" evidence="6">
    <location>
        <begin position="1"/>
        <end position="20"/>
    </location>
</feature>
<evidence type="ECO:0000313" key="8">
    <source>
        <dbReference type="Proteomes" id="UP000199017"/>
    </source>
</evidence>
<dbReference type="EMBL" id="FNDU01000009">
    <property type="protein sequence ID" value="SDI57258.1"/>
    <property type="molecule type" value="Genomic_DNA"/>
</dbReference>
<evidence type="ECO:0000256" key="2">
    <source>
        <dbReference type="ARBA" id="ARBA00022505"/>
    </source>
</evidence>